<evidence type="ECO:0000313" key="2">
    <source>
        <dbReference type="Proteomes" id="UP001165960"/>
    </source>
</evidence>
<proteinExistence type="predicted"/>
<gene>
    <name evidence="1" type="ORF">DSO57_1005244</name>
</gene>
<evidence type="ECO:0000313" key="1">
    <source>
        <dbReference type="EMBL" id="KAJ9082380.1"/>
    </source>
</evidence>
<keyword evidence="2" id="KW-1185">Reference proteome</keyword>
<comment type="caution">
    <text evidence="1">The sequence shown here is derived from an EMBL/GenBank/DDBJ whole genome shotgun (WGS) entry which is preliminary data.</text>
</comment>
<protein>
    <submittedName>
        <fullName evidence="1">Uncharacterized protein</fullName>
    </submittedName>
</protein>
<name>A0ACC2U6N0_9FUNG</name>
<sequence length="174" mass="19372">MSSNSNYPGISNKTDNRQMVAQMTEEDCCHFFWLSNEVKMALLCGLCQAETGSLWSGLESLTYSCSLNEGDCTRESSEEIPEEEDNGGYQTSEREKHIGKVQQGAAWTQPQLLVIDPPSGAFLLLTQTGFQSEWESAPLFGIGDEGFSIPQLYWGVDIISHFLNVVMADVQEWT</sequence>
<organism evidence="1 2">
    <name type="scientific">Entomophthora muscae</name>
    <dbReference type="NCBI Taxonomy" id="34485"/>
    <lineage>
        <taxon>Eukaryota</taxon>
        <taxon>Fungi</taxon>
        <taxon>Fungi incertae sedis</taxon>
        <taxon>Zoopagomycota</taxon>
        <taxon>Entomophthoromycotina</taxon>
        <taxon>Entomophthoromycetes</taxon>
        <taxon>Entomophthorales</taxon>
        <taxon>Entomophthoraceae</taxon>
        <taxon>Entomophthora</taxon>
    </lineage>
</organism>
<reference evidence="1" key="1">
    <citation type="submission" date="2022-04" db="EMBL/GenBank/DDBJ databases">
        <title>Genome of the entomopathogenic fungus Entomophthora muscae.</title>
        <authorList>
            <person name="Elya C."/>
            <person name="Lovett B.R."/>
            <person name="Lee E."/>
            <person name="Macias A.M."/>
            <person name="Hajek A.E."/>
            <person name="De Bivort B.L."/>
            <person name="Kasson M.T."/>
            <person name="De Fine Licht H.H."/>
            <person name="Stajich J.E."/>
        </authorList>
    </citation>
    <scope>NUCLEOTIDE SEQUENCE</scope>
    <source>
        <strain evidence="1">Berkeley</strain>
    </source>
</reference>
<dbReference type="EMBL" id="QTSX02001434">
    <property type="protein sequence ID" value="KAJ9082380.1"/>
    <property type="molecule type" value="Genomic_DNA"/>
</dbReference>
<accession>A0ACC2U6N0</accession>
<dbReference type="Proteomes" id="UP001165960">
    <property type="component" value="Unassembled WGS sequence"/>
</dbReference>